<dbReference type="EMBL" id="JBBWWQ010000008">
    <property type="protein sequence ID" value="KAK8940568.1"/>
    <property type="molecule type" value="Genomic_DNA"/>
</dbReference>
<comment type="caution">
    <text evidence="2">The sequence shown here is derived from an EMBL/GenBank/DDBJ whole genome shotgun (WGS) entry which is preliminary data.</text>
</comment>
<dbReference type="AlphaFoldDB" id="A0AAP0BIZ1"/>
<name>A0AAP0BIZ1_9ASPA</name>
<accession>A0AAP0BIZ1</accession>
<gene>
    <name evidence="2" type="ORF">KSP39_PZI010469</name>
</gene>
<feature type="compositionally biased region" description="Polar residues" evidence="1">
    <location>
        <begin position="53"/>
        <end position="63"/>
    </location>
</feature>
<dbReference type="Proteomes" id="UP001418222">
    <property type="component" value="Unassembled WGS sequence"/>
</dbReference>
<evidence type="ECO:0000256" key="1">
    <source>
        <dbReference type="SAM" id="MobiDB-lite"/>
    </source>
</evidence>
<reference evidence="2 3" key="1">
    <citation type="journal article" date="2022" name="Nat. Plants">
        <title>Genomes of leafy and leafless Platanthera orchids illuminate the evolution of mycoheterotrophy.</title>
        <authorList>
            <person name="Li M.H."/>
            <person name="Liu K.W."/>
            <person name="Li Z."/>
            <person name="Lu H.C."/>
            <person name="Ye Q.L."/>
            <person name="Zhang D."/>
            <person name="Wang J.Y."/>
            <person name="Li Y.F."/>
            <person name="Zhong Z.M."/>
            <person name="Liu X."/>
            <person name="Yu X."/>
            <person name="Liu D.K."/>
            <person name="Tu X.D."/>
            <person name="Liu B."/>
            <person name="Hao Y."/>
            <person name="Liao X.Y."/>
            <person name="Jiang Y.T."/>
            <person name="Sun W.H."/>
            <person name="Chen J."/>
            <person name="Chen Y.Q."/>
            <person name="Ai Y."/>
            <person name="Zhai J.W."/>
            <person name="Wu S.S."/>
            <person name="Zhou Z."/>
            <person name="Hsiao Y.Y."/>
            <person name="Wu W.L."/>
            <person name="Chen Y.Y."/>
            <person name="Lin Y.F."/>
            <person name="Hsu J.L."/>
            <person name="Li C.Y."/>
            <person name="Wang Z.W."/>
            <person name="Zhao X."/>
            <person name="Zhong W.Y."/>
            <person name="Ma X.K."/>
            <person name="Ma L."/>
            <person name="Huang J."/>
            <person name="Chen G.Z."/>
            <person name="Huang M.Z."/>
            <person name="Huang L."/>
            <person name="Peng D.H."/>
            <person name="Luo Y.B."/>
            <person name="Zou S.Q."/>
            <person name="Chen S.P."/>
            <person name="Lan S."/>
            <person name="Tsai W.C."/>
            <person name="Van de Peer Y."/>
            <person name="Liu Z.J."/>
        </authorList>
    </citation>
    <scope>NUCLEOTIDE SEQUENCE [LARGE SCALE GENOMIC DNA]</scope>
    <source>
        <strain evidence="2">Lor287</strain>
    </source>
</reference>
<feature type="region of interest" description="Disordered" evidence="1">
    <location>
        <begin position="35"/>
        <end position="70"/>
    </location>
</feature>
<proteinExistence type="predicted"/>
<evidence type="ECO:0000313" key="3">
    <source>
        <dbReference type="Proteomes" id="UP001418222"/>
    </source>
</evidence>
<evidence type="ECO:0000313" key="2">
    <source>
        <dbReference type="EMBL" id="KAK8940568.1"/>
    </source>
</evidence>
<keyword evidence="3" id="KW-1185">Reference proteome</keyword>
<feature type="region of interest" description="Disordered" evidence="1">
    <location>
        <begin position="308"/>
        <end position="330"/>
    </location>
</feature>
<feature type="compositionally biased region" description="Low complexity" evidence="1">
    <location>
        <begin position="310"/>
        <end position="321"/>
    </location>
</feature>
<protein>
    <submittedName>
        <fullName evidence="2">Uncharacterized protein</fullName>
    </submittedName>
</protein>
<organism evidence="2 3">
    <name type="scientific">Platanthera zijinensis</name>
    <dbReference type="NCBI Taxonomy" id="2320716"/>
    <lineage>
        <taxon>Eukaryota</taxon>
        <taxon>Viridiplantae</taxon>
        <taxon>Streptophyta</taxon>
        <taxon>Embryophyta</taxon>
        <taxon>Tracheophyta</taxon>
        <taxon>Spermatophyta</taxon>
        <taxon>Magnoliopsida</taxon>
        <taxon>Liliopsida</taxon>
        <taxon>Asparagales</taxon>
        <taxon>Orchidaceae</taxon>
        <taxon>Orchidoideae</taxon>
        <taxon>Orchideae</taxon>
        <taxon>Orchidinae</taxon>
        <taxon>Platanthera</taxon>
    </lineage>
</organism>
<sequence length="533" mass="59140">MYPSNWKAIHGYKRNVLFDDHSDFLPRDVEISETEDHECVTRSAGEIAPRSATAESQRATSRPSRPPLSATAADRFAANHHRLYPTHHRPNRVRPNLHSRLLHYKRYRPPQVPAVPVSDLVPSLALLRACLSPGRHLALLNSGGNEEVPSGELGPGEVLKTLPFSGNVLLETPHEVRTPSPPTNAVAKELIQKARQTHFLKDLATTTIAFAAGEQRLLVLRPLEENSIYIFSSRWHISLLTVLKSESSSKRSSDPRGVTYTYFSQVGAPDRLLGTKKQISSCIEEVPPHTQKIKESFPFLVNAELSTLEGTQGQPGPTRGGRNQRKASPPKVPWGLFIVFQDWSTDSGIPPFGYTMRSPNRSANNETPFFGGAIIRSKWIPSGWRVPDEAQTRHSPRAWGERRSARPIRPYSPLEPGSHAWSLDLIPGAWISSLEHGSRPWSLDLVPGAWISPLEPGSRPQSLDLAPGSRAWSLKLAPGAWISPLEVTFSALALCERDFLGHPRLSLISTNYGLYKQHMALSTKSTIKRGLKN</sequence>